<dbReference type="eggNOG" id="ENOG5032S2G">
    <property type="taxonomic scope" value="Bacteria"/>
</dbReference>
<evidence type="ECO:0000256" key="1">
    <source>
        <dbReference type="SAM" id="Coils"/>
    </source>
</evidence>
<keyword evidence="1" id="KW-0175">Coiled coil</keyword>
<dbReference type="KEGG" id="bcv:Bcav_0665"/>
<accession>C5BY33</accession>
<gene>
    <name evidence="2" type="ordered locus">Bcav_0665</name>
</gene>
<keyword evidence="3" id="KW-1185">Reference proteome</keyword>
<dbReference type="EMBL" id="CP001618">
    <property type="protein sequence ID" value="ACQ78927.1"/>
    <property type="molecule type" value="Genomic_DNA"/>
</dbReference>
<dbReference type="HOGENOM" id="CLU_119822_0_0_11"/>
<dbReference type="Pfam" id="PF20935">
    <property type="entry name" value="DUF6847"/>
    <property type="match status" value="1"/>
</dbReference>
<dbReference type="RefSeq" id="WP_012725707.1">
    <property type="nucleotide sequence ID" value="NC_012669.1"/>
</dbReference>
<evidence type="ECO:0000313" key="2">
    <source>
        <dbReference type="EMBL" id="ACQ78927.1"/>
    </source>
</evidence>
<dbReference type="AlphaFoldDB" id="C5BY33"/>
<organism evidence="2 3">
    <name type="scientific">Beutenbergia cavernae (strain ATCC BAA-8 / DSM 12333 / CCUG 43141 / JCM 11478 / NBRC 16432 / NCIMB 13614 / HKI 0122)</name>
    <dbReference type="NCBI Taxonomy" id="471853"/>
    <lineage>
        <taxon>Bacteria</taxon>
        <taxon>Bacillati</taxon>
        <taxon>Actinomycetota</taxon>
        <taxon>Actinomycetes</taxon>
        <taxon>Micrococcales</taxon>
        <taxon>Beutenbergiaceae</taxon>
        <taxon>Beutenbergia</taxon>
    </lineage>
</organism>
<dbReference type="CDD" id="cd12208">
    <property type="entry name" value="DIP1984-like"/>
    <property type="match status" value="1"/>
</dbReference>
<dbReference type="Gene3D" id="6.10.320.10">
    <property type="match status" value="1"/>
</dbReference>
<dbReference type="NCBIfam" id="NF038048">
    <property type="entry name" value="DIP1984_fam"/>
    <property type="match status" value="1"/>
</dbReference>
<name>C5BY33_BEUC1</name>
<evidence type="ECO:0008006" key="4">
    <source>
        <dbReference type="Google" id="ProtNLM"/>
    </source>
</evidence>
<proteinExistence type="predicted"/>
<dbReference type="Proteomes" id="UP000007962">
    <property type="component" value="Chromosome"/>
</dbReference>
<protein>
    <recommendedName>
        <fullName evidence="4">Septicolysin</fullName>
    </recommendedName>
</protein>
<reference evidence="2 3" key="1">
    <citation type="journal article" date="2009" name="Stand. Genomic Sci.">
        <title>Complete genome sequence of Beutenbergia cavernae type strain (HKI 0122).</title>
        <authorList>
            <person name="Land M."/>
            <person name="Pukall R."/>
            <person name="Abt B."/>
            <person name="Goker M."/>
            <person name="Rohde M."/>
            <person name="Glavina Del Rio T."/>
            <person name="Tice H."/>
            <person name="Copeland A."/>
            <person name="Cheng J.F."/>
            <person name="Lucas S."/>
            <person name="Chen F."/>
            <person name="Nolan M."/>
            <person name="Bruce D."/>
            <person name="Goodwin L."/>
            <person name="Pitluck S."/>
            <person name="Ivanova N."/>
            <person name="Mavromatis K."/>
            <person name="Ovchinnikova G."/>
            <person name="Pati A."/>
            <person name="Chen A."/>
            <person name="Palaniappan K."/>
            <person name="Hauser L."/>
            <person name="Chang Y.J."/>
            <person name="Jefferies C.C."/>
            <person name="Saunders E."/>
            <person name="Brettin T."/>
            <person name="Detter J.C."/>
            <person name="Han C."/>
            <person name="Chain P."/>
            <person name="Bristow J."/>
            <person name="Eisen J.A."/>
            <person name="Markowitz V."/>
            <person name="Hugenholtz P."/>
            <person name="Kyrpides N.C."/>
            <person name="Klenk H.P."/>
            <person name="Lapidus A."/>
        </authorList>
    </citation>
    <scope>NUCLEOTIDE SEQUENCE [LARGE SCALE GENOMIC DNA]</scope>
    <source>
        <strain evidence="3">ATCC BAA-8 / DSM 12333 / NBRC 16432</strain>
    </source>
</reference>
<sequence>MKLAEALARRAELTQRFQELRGRAVASARHQEGDQPDEDPGELLAEAERVAAELEELMARINATNLATEVEPGLTVTRALARRDVLRLRRDLRVDLADAGSVGQGGRFGRSEIKSVSSVDVRALRHDADALAAELRALDSRLQATNWTTEVVDG</sequence>
<dbReference type="STRING" id="471853.Bcav_0665"/>
<evidence type="ECO:0000313" key="3">
    <source>
        <dbReference type="Proteomes" id="UP000007962"/>
    </source>
</evidence>
<dbReference type="InterPro" id="IPR047741">
    <property type="entry name" value="DIP1984-like"/>
</dbReference>
<feature type="coiled-coil region" evidence="1">
    <location>
        <begin position="3"/>
        <end position="67"/>
    </location>
</feature>